<dbReference type="RefSeq" id="WP_160671440.1">
    <property type="nucleotide sequence ID" value="NZ_WTYN01000001.1"/>
</dbReference>
<dbReference type="PANTHER" id="PTHR42943">
    <property type="entry name" value="GLUTATHIONE S-TRANSFERASE KAPPA"/>
    <property type="match status" value="1"/>
</dbReference>
<dbReference type="GO" id="GO:0018845">
    <property type="term" value="F:2-hydroxychromene-2-carboxylate isomerase activity"/>
    <property type="evidence" value="ECO:0007669"/>
    <property type="project" value="UniProtKB-UniRule"/>
</dbReference>
<reference evidence="4 5" key="1">
    <citation type="submission" date="2019-12" db="EMBL/GenBank/DDBJ databases">
        <title>Genomic-based taxomic classification of the family Erythrobacteraceae.</title>
        <authorList>
            <person name="Xu L."/>
        </authorList>
    </citation>
    <scope>NUCLEOTIDE SEQUENCE [LARGE SCALE GENOMIC DNA]</scope>
    <source>
        <strain evidence="4 5">MCCC 1A09965</strain>
    </source>
</reference>
<dbReference type="Gene3D" id="3.40.30.10">
    <property type="entry name" value="Glutaredoxin"/>
    <property type="match status" value="1"/>
</dbReference>
<keyword evidence="1 4" id="KW-0413">Isomerase</keyword>
<name>A0A844YDL4_9SPHN</name>
<accession>A0A844YDL4</accession>
<keyword evidence="5" id="KW-1185">Reference proteome</keyword>
<dbReference type="SUPFAM" id="SSF52833">
    <property type="entry name" value="Thioredoxin-like"/>
    <property type="match status" value="1"/>
</dbReference>
<evidence type="ECO:0000259" key="3">
    <source>
        <dbReference type="Pfam" id="PF01323"/>
    </source>
</evidence>
<dbReference type="PANTHER" id="PTHR42943:SF2">
    <property type="entry name" value="GLUTATHIONE S-TRANSFERASE KAPPA 1"/>
    <property type="match status" value="1"/>
</dbReference>
<dbReference type="GO" id="GO:0004602">
    <property type="term" value="F:glutathione peroxidase activity"/>
    <property type="evidence" value="ECO:0007669"/>
    <property type="project" value="TreeGrafter"/>
</dbReference>
<dbReference type="EMBL" id="WTYN01000001">
    <property type="protein sequence ID" value="MXO62057.1"/>
    <property type="molecule type" value="Genomic_DNA"/>
</dbReference>
<proteinExistence type="inferred from homology"/>
<dbReference type="GO" id="GO:1901170">
    <property type="term" value="P:naphthalene catabolic process"/>
    <property type="evidence" value="ECO:0007669"/>
    <property type="project" value="InterPro"/>
</dbReference>
<dbReference type="Pfam" id="PF01323">
    <property type="entry name" value="DSBA"/>
    <property type="match status" value="1"/>
</dbReference>
<dbReference type="InterPro" id="IPR051924">
    <property type="entry name" value="GST_Kappa/NadH"/>
</dbReference>
<sequence length="199" mass="21790">MPKTVEFIFDCVSPNAYLAWWPLRDLLGRHQATLEVTPVFLGGMHKLTGNAPPFVRNAEIKGKNAYAMLEIERFIAKHGLTRYRMPATFPFNSIVPQRMLLAVEGEERVNLAECLLKSIWEDGTDPADAEALGAALDSAGFDGAALTAATQDASIKQALIDNTEAAVERGAFGIPTFFVDGEIYFGKERLGQIEDQLSA</sequence>
<dbReference type="GO" id="GO:0006749">
    <property type="term" value="P:glutathione metabolic process"/>
    <property type="evidence" value="ECO:0007669"/>
    <property type="project" value="TreeGrafter"/>
</dbReference>
<evidence type="ECO:0000256" key="2">
    <source>
        <dbReference type="PIRSR" id="PIRSR006386-1"/>
    </source>
</evidence>
<dbReference type="OrthoDB" id="5244108at2"/>
<feature type="domain" description="DSBA-like thioredoxin" evidence="3">
    <location>
        <begin position="4"/>
        <end position="197"/>
    </location>
</feature>
<organism evidence="4 5">
    <name type="scientific">Qipengyuania oceanensis</name>
    <dbReference type="NCBI Taxonomy" id="1463597"/>
    <lineage>
        <taxon>Bacteria</taxon>
        <taxon>Pseudomonadati</taxon>
        <taxon>Pseudomonadota</taxon>
        <taxon>Alphaproteobacteria</taxon>
        <taxon>Sphingomonadales</taxon>
        <taxon>Erythrobacteraceae</taxon>
        <taxon>Qipengyuania</taxon>
    </lineage>
</organism>
<dbReference type="Proteomes" id="UP000445582">
    <property type="component" value="Unassembled WGS sequence"/>
</dbReference>
<evidence type="ECO:0000256" key="1">
    <source>
        <dbReference type="PIRNR" id="PIRNR006386"/>
    </source>
</evidence>
<gene>
    <name evidence="4" type="ORF">GRI48_03440</name>
</gene>
<comment type="similarity">
    <text evidence="1">Belongs to the GST superfamily. NadH family.</text>
</comment>
<dbReference type="InterPro" id="IPR036249">
    <property type="entry name" value="Thioredoxin-like_sf"/>
</dbReference>
<evidence type="ECO:0000313" key="5">
    <source>
        <dbReference type="Proteomes" id="UP000445582"/>
    </source>
</evidence>
<evidence type="ECO:0000313" key="4">
    <source>
        <dbReference type="EMBL" id="MXO62057.1"/>
    </source>
</evidence>
<dbReference type="InterPro" id="IPR014440">
    <property type="entry name" value="HCCAis_GSTk"/>
</dbReference>
<comment type="catalytic activity">
    <reaction evidence="1">
        <text>2-hydroxychromene-2-carboxylate = (3E)-4-(2-hydroxyphenyl)-2-oxobut-3-enoate</text>
        <dbReference type="Rhea" id="RHEA:27401"/>
        <dbReference type="ChEBI" id="CHEBI:59350"/>
        <dbReference type="ChEBI" id="CHEBI:59353"/>
        <dbReference type="EC" id="5.99.1.4"/>
    </reaction>
</comment>
<dbReference type="EC" id="5.99.1.4" evidence="1"/>
<dbReference type="InterPro" id="IPR044087">
    <property type="entry name" value="NahD-like"/>
</dbReference>
<comment type="caution">
    <text evidence="4">The sequence shown here is derived from an EMBL/GenBank/DDBJ whole genome shotgun (WGS) entry which is preliminary data.</text>
</comment>
<dbReference type="AlphaFoldDB" id="A0A844YDL4"/>
<dbReference type="InterPro" id="IPR001853">
    <property type="entry name" value="DSBA-like_thioredoxin_dom"/>
</dbReference>
<protein>
    <recommendedName>
        <fullName evidence="1">2-hydroxychromene-2-carboxylate isomerase</fullName>
        <ecNumber evidence="1">5.99.1.4</ecNumber>
    </recommendedName>
</protein>
<feature type="active site" description="Nucleophile" evidence="2">
    <location>
        <position position="13"/>
    </location>
</feature>
<dbReference type="CDD" id="cd03022">
    <property type="entry name" value="DsbA_HCCA_Iso"/>
    <property type="match status" value="1"/>
</dbReference>
<dbReference type="PIRSF" id="PIRSF006386">
    <property type="entry name" value="HCCAis_GSTk"/>
    <property type="match status" value="1"/>
</dbReference>
<dbReference type="GO" id="GO:0004364">
    <property type="term" value="F:glutathione transferase activity"/>
    <property type="evidence" value="ECO:0007669"/>
    <property type="project" value="TreeGrafter"/>
</dbReference>